<organism evidence="11 12">
    <name type="scientific">Wickerhamomyces pijperi</name>
    <name type="common">Yeast</name>
    <name type="synonym">Pichia pijperi</name>
    <dbReference type="NCBI Taxonomy" id="599730"/>
    <lineage>
        <taxon>Eukaryota</taxon>
        <taxon>Fungi</taxon>
        <taxon>Dikarya</taxon>
        <taxon>Ascomycota</taxon>
        <taxon>Saccharomycotina</taxon>
        <taxon>Saccharomycetes</taxon>
        <taxon>Phaffomycetales</taxon>
        <taxon>Wickerhamomycetaceae</taxon>
        <taxon>Wickerhamomyces</taxon>
    </lineage>
</organism>
<keyword evidence="12" id="KW-1185">Reference proteome</keyword>
<dbReference type="GO" id="GO:0000785">
    <property type="term" value="C:chromatin"/>
    <property type="evidence" value="ECO:0007669"/>
    <property type="project" value="TreeGrafter"/>
</dbReference>
<keyword evidence="2" id="KW-0479">Metal-binding</keyword>
<dbReference type="CDD" id="cd12148">
    <property type="entry name" value="fungal_TF_MHR"/>
    <property type="match status" value="1"/>
</dbReference>
<proteinExistence type="predicted"/>
<feature type="compositionally biased region" description="Polar residues" evidence="8">
    <location>
        <begin position="366"/>
        <end position="384"/>
    </location>
</feature>
<evidence type="ECO:0000259" key="10">
    <source>
        <dbReference type="PROSITE" id="PS50157"/>
    </source>
</evidence>
<reference evidence="11" key="1">
    <citation type="journal article" date="2021" name="Open Biol.">
        <title>Shared evolutionary footprints suggest mitochondrial oxidative damage underlies multiple complex I losses in fungi.</title>
        <authorList>
            <person name="Schikora-Tamarit M.A."/>
            <person name="Marcet-Houben M."/>
            <person name="Nosek J."/>
            <person name="Gabaldon T."/>
        </authorList>
    </citation>
    <scope>NUCLEOTIDE SEQUENCE</scope>
    <source>
        <strain evidence="11">CBS2887</strain>
    </source>
</reference>
<keyword evidence="9" id="KW-0472">Membrane</keyword>
<feature type="domain" description="C2H2-type" evidence="10">
    <location>
        <begin position="93"/>
        <end position="121"/>
    </location>
</feature>
<feature type="region of interest" description="Disordered" evidence="8">
    <location>
        <begin position="290"/>
        <end position="311"/>
    </location>
</feature>
<name>A0A9P8Q5R1_WICPI</name>
<evidence type="ECO:0000256" key="6">
    <source>
        <dbReference type="ARBA" id="ARBA00023242"/>
    </source>
</evidence>
<dbReference type="OrthoDB" id="6077919at2759"/>
<keyword evidence="6" id="KW-0539">Nucleus</keyword>
<feature type="region of interest" description="Disordered" evidence="8">
    <location>
        <begin position="1"/>
        <end position="45"/>
    </location>
</feature>
<evidence type="ECO:0000256" key="3">
    <source>
        <dbReference type="ARBA" id="ARBA00022737"/>
    </source>
</evidence>
<dbReference type="SUPFAM" id="SSF57667">
    <property type="entry name" value="beta-beta-alpha zinc fingers"/>
    <property type="match status" value="1"/>
</dbReference>
<dbReference type="PANTHER" id="PTHR40626">
    <property type="entry name" value="MIP31509P"/>
    <property type="match status" value="1"/>
</dbReference>
<evidence type="ECO:0000313" key="12">
    <source>
        <dbReference type="Proteomes" id="UP000774326"/>
    </source>
</evidence>
<sequence>MTTKDALQHLQTAEVAEGVQLTSDKQQPSPTSPVKKPKQVQQSVQGFEPIPRKSAIIKTDKPRPHICTTCTRAFARLEHLKRHERSHTNEKPFQCAACGRCFARRDLVLRHQQKLHTGLNINGTEEKLNPNDLVILNYGNKEGQLPTKTQSPESVSQQSSSSIPQKNKLDTSNSTVNTDPSSSLFQGQPHVKRQRHNSFSASSSNSYTKSQLNNCATADSSGQQINADSVHELPEAPHQVGFATPQLTARELNERAVMSGLDLDVLGITEPDDFSLDPNVNNAGDYFSQQHKPIVNSGGGNGNSRSKSSTPFQFAITPGGSLADMPMMNEYLHVGGAGGGAGFNPTRNVVNLNFFQHESASLSPVGYQVNSNGTNTDDPTSVTSIRDEDDNSTQDDWLGEFINTPFESNFVPNVKNLNSIGFTNSISPASSTNSVKFNPTQAAATTTNDIQPPFNATPSHFLQQSQLPTGFTPKLQSQSNIEYAPGSKLARGAALQNDIPSLFRSRQLDLFKKVIENRDIDFGVCLFSEELRLQIMKLNNLQDFPSVSELNQYASLYKDEFDKYFPFIHLASLKPSVDNYPLLLSLASIGALYAFHSSHAMLLFDITRFRIHEYLELQKTFKNNKSIPMWIYQAMVLLIFVGIFNNDLNVNKNSTVLLHSLIELVKLTSLNLPLETFVPPPDVNVSGNAHFEYFLLAQSRIRTCHTILLISNLFTSLIGLDCSLHSLDLKCGIHCKWEELWTAATTEEWFKVLEGKNYKIDSKFNLVELSNGNDSYNNLLSYLTLNNYHLTIHDDLPISFNDSSVPTYKRKFQMKTLLSLLMSIHEKIYLERSMHKNEKNPKVLATKWRMNSRPIIESLIKSFESLYLKNGGVFYHNEASLPLIFDKNPIMRLILPLLSFAKIRKCISLTPIIEKIWRKDWAGMNDNLNNLGGRVDEEALKDSTNYSLDIVKLWIDYVSIHNDAEKTSIRTPVFFITCIFSSLLIIAEFLFSVEQFAYKYRANPNEYMDLNAIDRTIWLRSEMIFKKIENCLLASSPVPSSTPSENLRQEANGALDFINITDEIAKFAMNPSTDLTETCNIIINAKLSTKALYLGVRLLADAPIWPIALLFAQGLKARAMYISDSQDKII</sequence>
<evidence type="ECO:0000313" key="11">
    <source>
        <dbReference type="EMBL" id="KAH3684472.1"/>
    </source>
</evidence>
<dbReference type="SMART" id="SM00355">
    <property type="entry name" value="ZnF_C2H2"/>
    <property type="match status" value="2"/>
</dbReference>
<feature type="compositionally biased region" description="Polar residues" evidence="8">
    <location>
        <begin position="1"/>
        <end position="11"/>
    </location>
</feature>
<feature type="compositionally biased region" description="Low complexity" evidence="8">
    <location>
        <begin position="198"/>
        <end position="210"/>
    </location>
</feature>
<keyword evidence="4 7" id="KW-0863">Zinc-finger</keyword>
<feature type="transmembrane region" description="Helical" evidence="9">
    <location>
        <begin position="973"/>
        <end position="991"/>
    </location>
</feature>
<feature type="compositionally biased region" description="Polar residues" evidence="8">
    <location>
        <begin position="170"/>
        <end position="186"/>
    </location>
</feature>
<dbReference type="AlphaFoldDB" id="A0A9P8Q5R1"/>
<evidence type="ECO:0000256" key="5">
    <source>
        <dbReference type="ARBA" id="ARBA00022833"/>
    </source>
</evidence>
<evidence type="ECO:0000256" key="9">
    <source>
        <dbReference type="SAM" id="Phobius"/>
    </source>
</evidence>
<evidence type="ECO:0000256" key="8">
    <source>
        <dbReference type="SAM" id="MobiDB-lite"/>
    </source>
</evidence>
<dbReference type="PROSITE" id="PS50157">
    <property type="entry name" value="ZINC_FINGER_C2H2_2"/>
    <property type="match status" value="2"/>
</dbReference>
<dbReference type="Gene3D" id="3.30.160.60">
    <property type="entry name" value="Classic Zinc Finger"/>
    <property type="match status" value="2"/>
</dbReference>
<dbReference type="GO" id="GO:0000981">
    <property type="term" value="F:DNA-binding transcription factor activity, RNA polymerase II-specific"/>
    <property type="evidence" value="ECO:0007669"/>
    <property type="project" value="InterPro"/>
</dbReference>
<dbReference type="InterPro" id="IPR013087">
    <property type="entry name" value="Znf_C2H2_type"/>
</dbReference>
<evidence type="ECO:0000256" key="2">
    <source>
        <dbReference type="ARBA" id="ARBA00022723"/>
    </source>
</evidence>
<dbReference type="GO" id="GO:0000978">
    <property type="term" value="F:RNA polymerase II cis-regulatory region sequence-specific DNA binding"/>
    <property type="evidence" value="ECO:0007669"/>
    <property type="project" value="InterPro"/>
</dbReference>
<comment type="subcellular location">
    <subcellularLocation>
        <location evidence="1">Nucleus</location>
    </subcellularLocation>
</comment>
<keyword evidence="9" id="KW-1133">Transmembrane helix</keyword>
<accession>A0A9P8Q5R1</accession>
<dbReference type="FunFam" id="3.30.160.60:FF:000065">
    <property type="entry name" value="B-cell CLL/lymphoma 6, member B"/>
    <property type="match status" value="1"/>
</dbReference>
<dbReference type="GO" id="GO:0008270">
    <property type="term" value="F:zinc ion binding"/>
    <property type="evidence" value="ECO:0007669"/>
    <property type="project" value="UniProtKB-KW"/>
</dbReference>
<feature type="region of interest" description="Disordered" evidence="8">
    <location>
        <begin position="366"/>
        <end position="392"/>
    </location>
</feature>
<dbReference type="Proteomes" id="UP000774326">
    <property type="component" value="Unassembled WGS sequence"/>
</dbReference>
<keyword evidence="9" id="KW-0812">Transmembrane</keyword>
<dbReference type="PROSITE" id="PS00028">
    <property type="entry name" value="ZINC_FINGER_C2H2_1"/>
    <property type="match status" value="2"/>
</dbReference>
<reference evidence="11" key="2">
    <citation type="submission" date="2021-01" db="EMBL/GenBank/DDBJ databases">
        <authorList>
            <person name="Schikora-Tamarit M.A."/>
        </authorList>
    </citation>
    <scope>NUCLEOTIDE SEQUENCE</scope>
    <source>
        <strain evidence="11">CBS2887</strain>
    </source>
</reference>
<dbReference type="InterPro" id="IPR051059">
    <property type="entry name" value="VerF-like"/>
</dbReference>
<dbReference type="GO" id="GO:0005634">
    <property type="term" value="C:nucleus"/>
    <property type="evidence" value="ECO:0007669"/>
    <property type="project" value="UniProtKB-SubCell"/>
</dbReference>
<dbReference type="FunFam" id="3.30.160.60:FF:002058">
    <property type="entry name" value="YML081W-like protein"/>
    <property type="match status" value="1"/>
</dbReference>
<dbReference type="Pfam" id="PF00096">
    <property type="entry name" value="zf-C2H2"/>
    <property type="match status" value="2"/>
</dbReference>
<comment type="caution">
    <text evidence="11">The sequence shown here is derived from an EMBL/GenBank/DDBJ whole genome shotgun (WGS) entry which is preliminary data.</text>
</comment>
<feature type="domain" description="C2H2-type" evidence="10">
    <location>
        <begin position="65"/>
        <end position="92"/>
    </location>
</feature>
<keyword evidence="5" id="KW-0862">Zinc</keyword>
<feature type="region of interest" description="Disordered" evidence="8">
    <location>
        <begin position="142"/>
        <end position="213"/>
    </location>
</feature>
<evidence type="ECO:0000256" key="7">
    <source>
        <dbReference type="PROSITE-ProRule" id="PRU00042"/>
    </source>
</evidence>
<dbReference type="EMBL" id="JAEUBG010002471">
    <property type="protein sequence ID" value="KAH3684472.1"/>
    <property type="molecule type" value="Genomic_DNA"/>
</dbReference>
<evidence type="ECO:0000256" key="1">
    <source>
        <dbReference type="ARBA" id="ARBA00004123"/>
    </source>
</evidence>
<feature type="compositionally biased region" description="Low complexity" evidence="8">
    <location>
        <begin position="25"/>
        <end position="45"/>
    </location>
</feature>
<protein>
    <recommendedName>
        <fullName evidence="10">C2H2-type domain-containing protein</fullName>
    </recommendedName>
</protein>
<feature type="compositionally biased region" description="Low complexity" evidence="8">
    <location>
        <begin position="150"/>
        <end position="165"/>
    </location>
</feature>
<gene>
    <name evidence="11" type="ORF">WICPIJ_004566</name>
</gene>
<dbReference type="PANTHER" id="PTHR40626:SF13">
    <property type="entry name" value="RESPIRATION FACTOR 2-RELATED"/>
    <property type="match status" value="1"/>
</dbReference>
<keyword evidence="3" id="KW-0677">Repeat</keyword>
<dbReference type="InterPro" id="IPR036236">
    <property type="entry name" value="Znf_C2H2_sf"/>
</dbReference>
<evidence type="ECO:0000256" key="4">
    <source>
        <dbReference type="ARBA" id="ARBA00022771"/>
    </source>
</evidence>